<reference evidence="1 2" key="1">
    <citation type="journal article" date="2024" name="Nat. Commun.">
        <title>Phylogenomics reveals the evolutionary origins of lichenization in chlorophyte algae.</title>
        <authorList>
            <person name="Puginier C."/>
            <person name="Libourel C."/>
            <person name="Otte J."/>
            <person name="Skaloud P."/>
            <person name="Haon M."/>
            <person name="Grisel S."/>
            <person name="Petersen M."/>
            <person name="Berrin J.G."/>
            <person name="Delaux P.M."/>
            <person name="Dal Grande F."/>
            <person name="Keller J."/>
        </authorList>
    </citation>
    <scope>NUCLEOTIDE SEQUENCE [LARGE SCALE GENOMIC DNA]</scope>
    <source>
        <strain evidence="1 2">SAG 216-7</strain>
    </source>
</reference>
<accession>A0ABR2Z036</accession>
<protein>
    <submittedName>
        <fullName evidence="1">Uncharacterized protein</fullName>
    </submittedName>
</protein>
<comment type="caution">
    <text evidence="1">The sequence shown here is derived from an EMBL/GenBank/DDBJ whole genome shotgun (WGS) entry which is preliminary data.</text>
</comment>
<dbReference type="Proteomes" id="UP001491310">
    <property type="component" value="Unassembled WGS sequence"/>
</dbReference>
<proteinExistence type="predicted"/>
<evidence type="ECO:0000313" key="2">
    <source>
        <dbReference type="Proteomes" id="UP001491310"/>
    </source>
</evidence>
<gene>
    <name evidence="1" type="ORF">WJX75_005328</name>
</gene>
<dbReference type="EMBL" id="JALJOT010000002">
    <property type="protein sequence ID" value="KAK9917527.1"/>
    <property type="molecule type" value="Genomic_DNA"/>
</dbReference>
<sequence length="214" mass="23631">MSTSTTEAALVHQAARVQPWHDFDESFLPAFLGAIPEDVLRVQVHAREPFRYPFYSEETVILAFDSHVWPVLMEAAPTDFCTMDLGGEEVPCVVMEGSTSYVAPSMPGYLFVDIYDASQADKDTPAGKVNYQLQQLIGSVRLDATADPTVGGVGVLFTDEMLHGVFYIEDDEEGDMQKKGPCTGPVQTRGQRYCSGSVYVTKQYSRRAPWGRSA</sequence>
<name>A0ABR2Z036_9CHLO</name>
<evidence type="ECO:0000313" key="1">
    <source>
        <dbReference type="EMBL" id="KAK9917527.1"/>
    </source>
</evidence>
<keyword evidence="2" id="KW-1185">Reference proteome</keyword>
<organism evidence="1 2">
    <name type="scientific">Coccomyxa subellipsoidea</name>
    <dbReference type="NCBI Taxonomy" id="248742"/>
    <lineage>
        <taxon>Eukaryota</taxon>
        <taxon>Viridiplantae</taxon>
        <taxon>Chlorophyta</taxon>
        <taxon>core chlorophytes</taxon>
        <taxon>Trebouxiophyceae</taxon>
        <taxon>Trebouxiophyceae incertae sedis</taxon>
        <taxon>Coccomyxaceae</taxon>
        <taxon>Coccomyxa</taxon>
    </lineage>
</organism>